<dbReference type="AlphaFoldDB" id="A0A0F9DZS6"/>
<feature type="region of interest" description="Disordered" evidence="1">
    <location>
        <begin position="119"/>
        <end position="143"/>
    </location>
</feature>
<comment type="caution">
    <text evidence="2">The sequence shown here is derived from an EMBL/GenBank/DDBJ whole genome shotgun (WGS) entry which is preliminary data.</text>
</comment>
<organism evidence="2">
    <name type="scientific">marine sediment metagenome</name>
    <dbReference type="NCBI Taxonomy" id="412755"/>
    <lineage>
        <taxon>unclassified sequences</taxon>
        <taxon>metagenomes</taxon>
        <taxon>ecological metagenomes</taxon>
    </lineage>
</organism>
<accession>A0A0F9DZS6</accession>
<gene>
    <name evidence="2" type="ORF">LCGC14_2216300</name>
</gene>
<evidence type="ECO:0000256" key="1">
    <source>
        <dbReference type="SAM" id="MobiDB-lite"/>
    </source>
</evidence>
<reference evidence="2" key="1">
    <citation type="journal article" date="2015" name="Nature">
        <title>Complex archaea that bridge the gap between prokaryotes and eukaryotes.</title>
        <authorList>
            <person name="Spang A."/>
            <person name="Saw J.H."/>
            <person name="Jorgensen S.L."/>
            <person name="Zaremba-Niedzwiedzka K."/>
            <person name="Martijn J."/>
            <person name="Lind A.E."/>
            <person name="van Eijk R."/>
            <person name="Schleper C."/>
            <person name="Guy L."/>
            <person name="Ettema T.J."/>
        </authorList>
    </citation>
    <scope>NUCLEOTIDE SEQUENCE</scope>
</reference>
<sequence length="199" mass="21061">MTPDAQATKEAPTLEQLEAQFDSARGDKSIPAADVLKLAQAIVGAKKTVAKAERDAVNAQAKAEYDAKMAQIQPILKDFNESFKVLLEQHRNALVKAEVHSITLSAKDMHTDKMLTSVKGAGPGLPSAPKSGGGGATGTRGRNVFTAPDGTIYTTRTLLETFGADHYEDPLAATGLSHRADQLAEKLGFTKGKRSNGDS</sequence>
<name>A0A0F9DZS6_9ZZZZ</name>
<proteinExistence type="predicted"/>
<dbReference type="EMBL" id="LAZR01029519">
    <property type="protein sequence ID" value="KKL59341.1"/>
    <property type="molecule type" value="Genomic_DNA"/>
</dbReference>
<evidence type="ECO:0000313" key="2">
    <source>
        <dbReference type="EMBL" id="KKL59341.1"/>
    </source>
</evidence>
<protein>
    <submittedName>
        <fullName evidence="2">Uncharacterized protein</fullName>
    </submittedName>
</protein>